<dbReference type="KEGG" id="src:M271_38745"/>
<evidence type="ECO:0000313" key="1">
    <source>
        <dbReference type="EMBL" id="RLV77676.1"/>
    </source>
</evidence>
<accession>A0A0A0NS20</accession>
<dbReference type="eggNOG" id="ENOG503249I">
    <property type="taxonomic scope" value="Bacteria"/>
</dbReference>
<sequence length="76" mass="8609">MAACEKAAVPAQHCVRTHQQPHSAEHVHGEPVQQRRQKCPVARNEPHPILAELAFQNHDLVAQGEYFDSLLSILHW</sequence>
<gene>
    <name evidence="1" type="ORF">D3C57_104865</name>
</gene>
<dbReference type="EMBL" id="QYCY01000001">
    <property type="protein sequence ID" value="RLV77676.1"/>
    <property type="molecule type" value="Genomic_DNA"/>
</dbReference>
<proteinExistence type="predicted"/>
<organism evidence="1 2">
    <name type="scientific">Streptomyces rapamycinicus (strain ATCC 29253 / DSM 41530 / NRRL 5491 / AYB-994)</name>
    <name type="common">Streptomyces hygroscopicus (strain ATCC 29253)</name>
    <dbReference type="NCBI Taxonomy" id="1343740"/>
    <lineage>
        <taxon>Bacteria</taxon>
        <taxon>Bacillati</taxon>
        <taxon>Actinomycetota</taxon>
        <taxon>Actinomycetes</taxon>
        <taxon>Kitasatosporales</taxon>
        <taxon>Streptomycetaceae</taxon>
        <taxon>Streptomyces</taxon>
        <taxon>Streptomyces violaceusniger group</taxon>
    </lineage>
</organism>
<comment type="caution">
    <text evidence="1">The sequence shown here is derived from an EMBL/GenBank/DDBJ whole genome shotgun (WGS) entry which is preliminary data.</text>
</comment>
<reference evidence="1 2" key="1">
    <citation type="journal article" date="2018" name="J. Biol. Chem.">
        <title>Discovery of the actinoplanic acid pathway in Streptomyces rapamycinicus reveals a genetically conserved synergism with rapamycin.</title>
        <authorList>
            <person name="Mrak P."/>
            <person name="Krastel P."/>
            <person name="Pivk Lukancic P."/>
            <person name="Tao J."/>
            <person name="Pistorius D."/>
            <person name="Moore C.M."/>
        </authorList>
    </citation>
    <scope>NUCLEOTIDE SEQUENCE [LARGE SCALE GENOMIC DNA]</scope>
    <source>
        <strain evidence="1 2">NRRL 5491</strain>
    </source>
</reference>
<protein>
    <submittedName>
        <fullName evidence="1">Uncharacterized protein</fullName>
    </submittedName>
</protein>
<dbReference type="HOGENOM" id="CLU_199133_0_0_11"/>
<name>A0A0A0NS20_STRRN</name>
<dbReference type="AlphaFoldDB" id="A0A0A0NS20"/>
<evidence type="ECO:0000313" key="2">
    <source>
        <dbReference type="Proteomes" id="UP000281594"/>
    </source>
</evidence>
<dbReference type="Proteomes" id="UP000281594">
    <property type="component" value="Unassembled WGS sequence"/>
</dbReference>